<evidence type="ECO:0000259" key="3">
    <source>
        <dbReference type="Pfam" id="PF06452"/>
    </source>
</evidence>
<dbReference type="PANTHER" id="PTHR12993:SF11">
    <property type="entry name" value="N-ACETYLGLUCOSAMINYL-PHOSPHATIDYLINOSITOL DE-N-ACETYLASE"/>
    <property type="match status" value="1"/>
</dbReference>
<dbReference type="Pfam" id="PF10633">
    <property type="entry name" value="NPCBM_assoc"/>
    <property type="match status" value="1"/>
</dbReference>
<dbReference type="GeneID" id="303296272"/>
<dbReference type="InterPro" id="IPR006311">
    <property type="entry name" value="TAT_signal"/>
</dbReference>
<dbReference type="InterPro" id="IPR018905">
    <property type="entry name" value="A-galactase_NEW3"/>
</dbReference>
<evidence type="ECO:0000256" key="1">
    <source>
        <dbReference type="ARBA" id="ARBA00022833"/>
    </source>
</evidence>
<dbReference type="PANTHER" id="PTHR12993">
    <property type="entry name" value="N-ACETYLGLUCOSAMINYL-PHOSPHATIDYLINOSITOL DE-N-ACETYLASE-RELATED"/>
    <property type="match status" value="1"/>
</dbReference>
<dbReference type="InterPro" id="IPR024078">
    <property type="entry name" value="LmbE-like_dom_sf"/>
</dbReference>
<comment type="caution">
    <text evidence="5">The sequence shown here is derived from an EMBL/GenBank/DDBJ whole genome shotgun (WGS) entry which is preliminary data.</text>
</comment>
<dbReference type="Pfam" id="PF02585">
    <property type="entry name" value="PIG-L"/>
    <property type="match status" value="1"/>
</dbReference>
<dbReference type="EMBL" id="JBHSLN010000025">
    <property type="protein sequence ID" value="MFC5298187.1"/>
    <property type="molecule type" value="Genomic_DNA"/>
</dbReference>
<dbReference type="InterPro" id="IPR003737">
    <property type="entry name" value="GlcNAc_PI_deacetylase-related"/>
</dbReference>
<accession>A0ABW0FFM6</accession>
<evidence type="ECO:0000256" key="2">
    <source>
        <dbReference type="SAM" id="MobiDB-lite"/>
    </source>
</evidence>
<sequence length="924" mass="96410">MMFDLARPLSQPAPQPETAPGSVSRRRLLQGSAVLGLAVGATALDLNALSPMERALADGSVDLDILYIGAHPDDEAWTLAAFGQWNEFEDQRAGVITLTRGEGGGNAVGLEEGPALGLIRETEERTAVGYAGIEHVFNLDAVDFFYTLSAPLTYDVWGGAEALSRVIRVVRATRPDVIVTMNPSAVEGNHGNHQQAAMFAVEAYLLAGRDDVFPEHFDEGLTPFSPRRILRSGSNGSSDTGPDAVAAGYEPDIASDVVFGAWNGTASDRHGKRWSAVRDDSVHSYRTQGWAVNPPSPTEPAKIPVTWFTLIDSRTPFADPTSGDTAALAGATLPIDGGLPLGTTLEITSDRFVALPGEGLEVTVAVGSPGKALPGVQVELEAPDGWSVEGDTQLGTVPAKQQRSATFTVTAPAGTAPGEHVLLRARASSRGSTGENVLPLRTAGPVEAGIADRPEIAAFLDWTAELGMQRLDALVPTRRTLGSGLADTVEVVVRNHSTSAQDAEITLELPDGFTADPPELVVDAVPAQGETRVEVHLENTDASLPTANRAPDGGVYPVTVTATAGGIAAPTAQGLCLVPRLVASRTAGVEIDAARGADEYPGDSIDVGTLWEGQAVEAADASGTTWVTYDDENLYVFVQVTDDVLGTLLPPEDNKQRFRTDSIEIMIDPRGTSDNTASTFILGALPGTAVDGGIGGPVAGRDHDNRQGPIADTAPGVRIAAAISDPYDGYLFETRIPFAELPDGIDPTSIGFNVVVYDSDTQDNTGQSRIGWSTYPGIQADPSRWGVLELPDLPAGASAPVEPQIPDTAARSVESPGSILQAAGDGTGLGGVPALRSRTLRLEKVTRTTGGVSARVRTGETGTLRLYLWDGSTILGTVDAQEVDKGMTTTDVPLTGGPAEGASLHLVASFENDAGTAAAATTVE</sequence>
<name>A0ABW0FFM6_9MICO</name>
<dbReference type="SUPFAM" id="SSF102588">
    <property type="entry name" value="LmbE-like"/>
    <property type="match status" value="1"/>
</dbReference>
<reference evidence="6" key="1">
    <citation type="journal article" date="2019" name="Int. J. Syst. Evol. Microbiol.">
        <title>The Global Catalogue of Microorganisms (GCM) 10K type strain sequencing project: providing services to taxonomists for standard genome sequencing and annotation.</title>
        <authorList>
            <consortium name="The Broad Institute Genomics Platform"/>
            <consortium name="The Broad Institute Genome Sequencing Center for Infectious Disease"/>
            <person name="Wu L."/>
            <person name="Ma J."/>
        </authorList>
    </citation>
    <scope>NUCLEOTIDE SEQUENCE [LARGE SCALE GENOMIC DNA]</scope>
    <source>
        <strain evidence="6">CGMCC 1.16455</strain>
    </source>
</reference>
<dbReference type="InterPro" id="IPR013783">
    <property type="entry name" value="Ig-like_fold"/>
</dbReference>
<keyword evidence="1" id="KW-0862">Zinc</keyword>
<dbReference type="Pfam" id="PF06452">
    <property type="entry name" value="CBM9_1"/>
    <property type="match status" value="1"/>
</dbReference>
<dbReference type="PROSITE" id="PS51318">
    <property type="entry name" value="TAT"/>
    <property type="match status" value="1"/>
</dbReference>
<organism evidence="5 6">
    <name type="scientific">Brachybacterium tyrofermentans</name>
    <dbReference type="NCBI Taxonomy" id="47848"/>
    <lineage>
        <taxon>Bacteria</taxon>
        <taxon>Bacillati</taxon>
        <taxon>Actinomycetota</taxon>
        <taxon>Actinomycetes</taxon>
        <taxon>Micrococcales</taxon>
        <taxon>Dermabacteraceae</taxon>
        <taxon>Brachybacterium</taxon>
    </lineage>
</organism>
<dbReference type="Proteomes" id="UP001595937">
    <property type="component" value="Unassembled WGS sequence"/>
</dbReference>
<evidence type="ECO:0000259" key="4">
    <source>
        <dbReference type="Pfam" id="PF10633"/>
    </source>
</evidence>
<evidence type="ECO:0000313" key="6">
    <source>
        <dbReference type="Proteomes" id="UP001595937"/>
    </source>
</evidence>
<dbReference type="RefSeq" id="WP_193119104.1">
    <property type="nucleotide sequence ID" value="NZ_BAAAIR010000016.1"/>
</dbReference>
<feature type="region of interest" description="Disordered" evidence="2">
    <location>
        <begin position="1"/>
        <end position="22"/>
    </location>
</feature>
<evidence type="ECO:0000313" key="5">
    <source>
        <dbReference type="EMBL" id="MFC5298187.1"/>
    </source>
</evidence>
<proteinExistence type="predicted"/>
<keyword evidence="6" id="KW-1185">Reference proteome</keyword>
<dbReference type="InterPro" id="IPR010502">
    <property type="entry name" value="Carb-bd_dom_fam9"/>
</dbReference>
<dbReference type="Gene3D" id="2.60.40.10">
    <property type="entry name" value="Immunoglobulins"/>
    <property type="match status" value="1"/>
</dbReference>
<feature type="domain" description="Carbohydrate-binding" evidence="3">
    <location>
        <begin position="604"/>
        <end position="791"/>
    </location>
</feature>
<dbReference type="SUPFAM" id="SSF49344">
    <property type="entry name" value="CBD9-like"/>
    <property type="match status" value="1"/>
</dbReference>
<feature type="domain" description="Alpha-galactosidase NEW3" evidence="4">
    <location>
        <begin position="356"/>
        <end position="428"/>
    </location>
</feature>
<gene>
    <name evidence="5" type="ORF">ACFPK8_11750</name>
</gene>
<dbReference type="Gene3D" id="3.40.50.10320">
    <property type="entry name" value="LmbE-like"/>
    <property type="match status" value="1"/>
</dbReference>
<dbReference type="Gene3D" id="2.60.40.1190">
    <property type="match status" value="1"/>
</dbReference>
<protein>
    <submittedName>
        <fullName evidence="5">Sugar-binding protein</fullName>
    </submittedName>
</protein>